<evidence type="ECO:0000313" key="1">
    <source>
        <dbReference type="EMBL" id="KAG5411024.1"/>
    </source>
</evidence>
<sequence length="490" mass="56537">MPDAHRPAPACHCGAEYETEYFASIETHTPTSIDSANQKSIDNHLEESIDNSPNDVIEDFPEGPIDSWDNDYYNPIFAVDTATPSDRANLHTEEHDDDYEEEGATEYRGIRVEDKECDADRQNHPNTQRTRASTDITYYTSFDNKVDHAQEGDYSIGSWVDEHYHESYTVETSICEPGADEFHEGFTTEELFNHQERSDTDSLFTAACGKDTRFYRPFTRAKHPSIDNKVSTSIDNLLKPPSNVSETFKQNIDYLTPDEFGIFRDPEGHARGMDVHALQVSRDDIADILQMANGAENLFMQQCNTPEHQQRVTNELYDTCGGIDDHFKPKYRQHTRPSIDISIPTSIDRRPEFGKKVYDRDGIRRFHWEQKDEYGVFRDEHGRARGVDRHIIHVSKDDIINLLERASLDEHVYICLPEHARSFTQTKLVHEIYTKDEINEMLYGICGAHEKNEDDFHMKLDGVYNPLNDSISWLTTCMEEMSQDIARMQT</sequence>
<gene>
    <name evidence="1" type="primary">A02g508760.1_BraROA</name>
    <name evidence="1" type="ORF">IGI04_007343</name>
</gene>
<dbReference type="EMBL" id="JADBGQ010000002">
    <property type="protein sequence ID" value="KAG5411024.1"/>
    <property type="molecule type" value="Genomic_DNA"/>
</dbReference>
<proteinExistence type="predicted"/>
<protein>
    <submittedName>
        <fullName evidence="1">Uncharacterized protein</fullName>
    </submittedName>
</protein>
<dbReference type="Proteomes" id="UP000823674">
    <property type="component" value="Chromosome A02"/>
</dbReference>
<comment type="caution">
    <text evidence="1">The sequence shown here is derived from an EMBL/GenBank/DDBJ whole genome shotgun (WGS) entry which is preliminary data.</text>
</comment>
<evidence type="ECO:0000313" key="2">
    <source>
        <dbReference type="Proteomes" id="UP000823674"/>
    </source>
</evidence>
<accession>A0ABQ7NJK6</accession>
<keyword evidence="2" id="KW-1185">Reference proteome</keyword>
<name>A0ABQ7NJK6_BRACM</name>
<organism evidence="1 2">
    <name type="scientific">Brassica rapa subsp. trilocularis</name>
    <dbReference type="NCBI Taxonomy" id="1813537"/>
    <lineage>
        <taxon>Eukaryota</taxon>
        <taxon>Viridiplantae</taxon>
        <taxon>Streptophyta</taxon>
        <taxon>Embryophyta</taxon>
        <taxon>Tracheophyta</taxon>
        <taxon>Spermatophyta</taxon>
        <taxon>Magnoliopsida</taxon>
        <taxon>eudicotyledons</taxon>
        <taxon>Gunneridae</taxon>
        <taxon>Pentapetalae</taxon>
        <taxon>rosids</taxon>
        <taxon>malvids</taxon>
        <taxon>Brassicales</taxon>
        <taxon>Brassicaceae</taxon>
        <taxon>Brassiceae</taxon>
        <taxon>Brassica</taxon>
    </lineage>
</organism>
<reference evidence="1 2" key="1">
    <citation type="submission" date="2021-03" db="EMBL/GenBank/DDBJ databases">
        <authorList>
            <person name="King G.J."/>
            <person name="Bancroft I."/>
            <person name="Baten A."/>
            <person name="Bloomfield J."/>
            <person name="Borpatragohain P."/>
            <person name="He Z."/>
            <person name="Irish N."/>
            <person name="Irwin J."/>
            <person name="Liu K."/>
            <person name="Mauleon R.P."/>
            <person name="Moore J."/>
            <person name="Morris R."/>
            <person name="Ostergaard L."/>
            <person name="Wang B."/>
            <person name="Wells R."/>
        </authorList>
    </citation>
    <scope>NUCLEOTIDE SEQUENCE [LARGE SCALE GENOMIC DNA]</scope>
    <source>
        <strain evidence="1">R-o-18</strain>
        <tissue evidence="1">Leaf</tissue>
    </source>
</reference>